<dbReference type="RefSeq" id="WP_062158799.1">
    <property type="nucleotide sequence ID" value="NZ_DF967971.1"/>
</dbReference>
<dbReference type="STRING" id="360411.AC812_03975"/>
<evidence type="ECO:0008006" key="4">
    <source>
        <dbReference type="Google" id="ProtNLM"/>
    </source>
</evidence>
<feature type="transmembrane region" description="Helical" evidence="1">
    <location>
        <begin position="134"/>
        <end position="157"/>
    </location>
</feature>
<evidence type="ECO:0000313" key="3">
    <source>
        <dbReference type="Proteomes" id="UP000050514"/>
    </source>
</evidence>
<dbReference type="EMBL" id="LGHJ01000010">
    <property type="protein sequence ID" value="KPL77139.1"/>
    <property type="molecule type" value="Genomic_DNA"/>
</dbReference>
<feature type="transmembrane region" description="Helical" evidence="1">
    <location>
        <begin position="77"/>
        <end position="103"/>
    </location>
</feature>
<protein>
    <recommendedName>
        <fullName evidence="4">ABC transporter permease</fullName>
    </recommendedName>
</protein>
<proteinExistence type="predicted"/>
<keyword evidence="1" id="KW-0812">Transmembrane</keyword>
<keyword evidence="1" id="KW-1133">Transmembrane helix</keyword>
<dbReference type="AlphaFoldDB" id="A0A0P6XPG4"/>
<keyword evidence="1" id="KW-0472">Membrane</keyword>
<organism evidence="2 3">
    <name type="scientific">Bellilinea caldifistulae</name>
    <dbReference type="NCBI Taxonomy" id="360411"/>
    <lineage>
        <taxon>Bacteria</taxon>
        <taxon>Bacillati</taxon>
        <taxon>Chloroflexota</taxon>
        <taxon>Anaerolineae</taxon>
        <taxon>Anaerolineales</taxon>
        <taxon>Anaerolineaceae</taxon>
        <taxon>Bellilinea</taxon>
    </lineage>
</organism>
<accession>A0A0P6XPG4</accession>
<evidence type="ECO:0000256" key="1">
    <source>
        <dbReference type="SAM" id="Phobius"/>
    </source>
</evidence>
<gene>
    <name evidence="2" type="ORF">AC812_03975</name>
</gene>
<evidence type="ECO:0000313" key="2">
    <source>
        <dbReference type="EMBL" id="KPL77139.1"/>
    </source>
</evidence>
<comment type="caution">
    <text evidence="2">The sequence shown here is derived from an EMBL/GenBank/DDBJ whole genome shotgun (WGS) entry which is preliminary data.</text>
</comment>
<dbReference type="GO" id="GO:0140359">
    <property type="term" value="F:ABC-type transporter activity"/>
    <property type="evidence" value="ECO:0007669"/>
    <property type="project" value="InterPro"/>
</dbReference>
<feature type="transmembrane region" description="Helical" evidence="1">
    <location>
        <begin position="249"/>
        <end position="268"/>
    </location>
</feature>
<dbReference type="Proteomes" id="UP000050514">
    <property type="component" value="Unassembled WGS sequence"/>
</dbReference>
<sequence length="275" mass="29972">MADSIQLNHVKEWSVLRGFTNLLHKESRAWWGTRRWWINAILWPILLCGLMANMLFVPAIANLASEAEISQAGSLTAYVIQMGLSVFFEFGMIALGIGAIILLQDSIIGEKQSGTAEWLLSKPVVARAYVLAKFVGNTLAILSLMLGGPIIIAYSMLSIRLGELFPARPFLLAAGIMTVHTLFYLALTLMLGTIFNTRGPVLGIGLASILGGNLLGGLFKPLFYVTPWILPKTASLSASGLSLPPEMGIIPLTTTFIWIPIFILLAIIKFENTEL</sequence>
<feature type="transmembrane region" description="Helical" evidence="1">
    <location>
        <begin position="201"/>
        <end position="229"/>
    </location>
</feature>
<reference evidence="2 3" key="1">
    <citation type="submission" date="2015-07" db="EMBL/GenBank/DDBJ databases">
        <title>Draft genome of Bellilinea caldifistulae DSM 17877.</title>
        <authorList>
            <person name="Hemp J."/>
            <person name="Ward L.M."/>
            <person name="Pace L.A."/>
            <person name="Fischer W.W."/>
        </authorList>
    </citation>
    <scope>NUCLEOTIDE SEQUENCE [LARGE SCALE GENOMIC DNA]</scope>
    <source>
        <strain evidence="2 3">GOMI-1</strain>
    </source>
</reference>
<dbReference type="Pfam" id="PF12679">
    <property type="entry name" value="ABC2_membrane_2"/>
    <property type="match status" value="1"/>
</dbReference>
<feature type="transmembrane region" description="Helical" evidence="1">
    <location>
        <begin position="169"/>
        <end position="189"/>
    </location>
</feature>
<feature type="transmembrane region" description="Helical" evidence="1">
    <location>
        <begin position="36"/>
        <end position="57"/>
    </location>
</feature>
<dbReference type="GO" id="GO:0005886">
    <property type="term" value="C:plasma membrane"/>
    <property type="evidence" value="ECO:0007669"/>
    <property type="project" value="UniProtKB-SubCell"/>
</dbReference>
<dbReference type="PANTHER" id="PTHR43471">
    <property type="entry name" value="ABC TRANSPORTER PERMEASE"/>
    <property type="match status" value="1"/>
</dbReference>
<name>A0A0P6XPG4_9CHLR</name>
<keyword evidence="3" id="KW-1185">Reference proteome</keyword>